<dbReference type="Gene3D" id="1.10.101.10">
    <property type="entry name" value="PGBD-like superfamily/PGBD"/>
    <property type="match status" value="1"/>
</dbReference>
<evidence type="ECO:0000256" key="1">
    <source>
        <dbReference type="SAM" id="MobiDB-lite"/>
    </source>
</evidence>
<dbReference type="InterPro" id="IPR002477">
    <property type="entry name" value="Peptidoglycan-bd-like"/>
</dbReference>
<dbReference type="InterPro" id="IPR036366">
    <property type="entry name" value="PGBDSf"/>
</dbReference>
<evidence type="ECO:0000313" key="4">
    <source>
        <dbReference type="Proteomes" id="UP000235943"/>
    </source>
</evidence>
<gene>
    <name evidence="3" type="ORF">C1J00_23060</name>
</gene>
<feature type="region of interest" description="Disordered" evidence="1">
    <location>
        <begin position="173"/>
        <end position="237"/>
    </location>
</feature>
<keyword evidence="4" id="KW-1185">Reference proteome</keyword>
<evidence type="ECO:0000313" key="3">
    <source>
        <dbReference type="EMBL" id="PNG19920.1"/>
    </source>
</evidence>
<protein>
    <recommendedName>
        <fullName evidence="2">Peptidoglycan binding-like domain-containing protein</fullName>
    </recommendedName>
</protein>
<organism evidence="3 4">
    <name type="scientific">Streptomyces cahuitamycinicus</name>
    <dbReference type="NCBI Taxonomy" id="2070367"/>
    <lineage>
        <taxon>Bacteria</taxon>
        <taxon>Bacillati</taxon>
        <taxon>Actinomycetota</taxon>
        <taxon>Actinomycetes</taxon>
        <taxon>Kitasatosporales</taxon>
        <taxon>Streptomycetaceae</taxon>
        <taxon>Streptomyces</taxon>
    </lineage>
</organism>
<dbReference type="Pfam" id="PF01471">
    <property type="entry name" value="PG_binding_1"/>
    <property type="match status" value="1"/>
</dbReference>
<feature type="compositionally biased region" description="Low complexity" evidence="1">
    <location>
        <begin position="70"/>
        <end position="83"/>
    </location>
</feature>
<feature type="compositionally biased region" description="Basic residues" evidence="1">
    <location>
        <begin position="182"/>
        <end position="192"/>
    </location>
</feature>
<feature type="compositionally biased region" description="Pro residues" evidence="1">
    <location>
        <begin position="222"/>
        <end position="232"/>
    </location>
</feature>
<proteinExistence type="predicted"/>
<accession>A0A2N8TLM8</accession>
<dbReference type="SUPFAM" id="SSF47090">
    <property type="entry name" value="PGBD-like"/>
    <property type="match status" value="1"/>
</dbReference>
<feature type="region of interest" description="Disordered" evidence="1">
    <location>
        <begin position="46"/>
        <end position="83"/>
    </location>
</feature>
<reference evidence="3 4" key="1">
    <citation type="submission" date="2018-01" db="EMBL/GenBank/DDBJ databases">
        <title>Draft genome sequence of Streptomyces sp. 13K301.</title>
        <authorList>
            <person name="Sahin N."/>
            <person name="Saygin H."/>
            <person name="Ay H."/>
        </authorList>
    </citation>
    <scope>NUCLEOTIDE SEQUENCE [LARGE SCALE GENOMIC DNA]</scope>
    <source>
        <strain evidence="3 4">13K301</strain>
    </source>
</reference>
<sequence>MRYWALFCAIGAGVSMLVAFPRARRQRRLRGHGRTAIGICRGHSGALESRTRPRGANRSADPVQPLWENGRFPPGGSARAAGPGRTLRLESHDVGGAAVAVLVLRLLNLVDRAALRRGRIAVVPLAPLPLHLDPHPRVARAIPVGLLGGGGHVIGDIGLVRGVVGAVPLPAVAGIGGGGRRSEHRHAHRRDSHGRPVLDSAQCHGSSPFPLDERGMGNYKPRPQPEGHPSPAVPTTLQVPPTADLAHHWPRHHGKERKTGEDMRHFRGSRTTAGSVAGLTLLSGLGLGMVTAAPAAAYAGYCNDGYASAYRKLVGDSTYTAYLPGYKANMDCTMGSGAQSASVAMLQRSLNVCYSDDLGFNLKVDGIFGTNTKNALAAAQRDEGIKGDGIYGKDSRTHLEWEFTRNSATRCARI</sequence>
<dbReference type="EMBL" id="POUC01000178">
    <property type="protein sequence ID" value="PNG19920.1"/>
    <property type="molecule type" value="Genomic_DNA"/>
</dbReference>
<comment type="caution">
    <text evidence="3">The sequence shown here is derived from an EMBL/GenBank/DDBJ whole genome shotgun (WGS) entry which is preliminary data.</text>
</comment>
<dbReference type="OrthoDB" id="3828307at2"/>
<name>A0A2N8TLM8_9ACTN</name>
<evidence type="ECO:0000259" key="2">
    <source>
        <dbReference type="Pfam" id="PF01471"/>
    </source>
</evidence>
<dbReference type="Proteomes" id="UP000235943">
    <property type="component" value="Unassembled WGS sequence"/>
</dbReference>
<dbReference type="AlphaFoldDB" id="A0A2N8TLM8"/>
<feature type="domain" description="Peptidoglycan binding-like" evidence="2">
    <location>
        <begin position="340"/>
        <end position="394"/>
    </location>
</feature>
<dbReference type="InterPro" id="IPR036365">
    <property type="entry name" value="PGBD-like_sf"/>
</dbReference>